<dbReference type="InterPro" id="IPR023780">
    <property type="entry name" value="Chromo_domain"/>
</dbReference>
<dbReference type="PROSITE" id="PS50013">
    <property type="entry name" value="CHROMO_2"/>
    <property type="match status" value="1"/>
</dbReference>
<dbReference type="InterPro" id="IPR016197">
    <property type="entry name" value="Chromo-like_dom_sf"/>
</dbReference>
<dbReference type="VEuPathDB" id="FungiDB:AeMF1_018212"/>
<dbReference type="Proteomes" id="UP000481153">
    <property type="component" value="Unassembled WGS sequence"/>
</dbReference>
<protein>
    <recommendedName>
        <fullName evidence="5">Integrase catalytic domain-containing protein</fullName>
    </recommendedName>
</protein>
<dbReference type="Gene3D" id="2.40.50.40">
    <property type="match status" value="1"/>
</dbReference>
<dbReference type="PANTHER" id="PTHR37984">
    <property type="entry name" value="PROTEIN CBG26694"/>
    <property type="match status" value="1"/>
</dbReference>
<dbReference type="InterPro" id="IPR036397">
    <property type="entry name" value="RNaseH_sf"/>
</dbReference>
<comment type="caution">
    <text evidence="3">The sequence shown here is derived from an EMBL/GenBank/DDBJ whole genome shotgun (WGS) entry which is preliminary data.</text>
</comment>
<dbReference type="GO" id="GO:0003676">
    <property type="term" value="F:nucleic acid binding"/>
    <property type="evidence" value="ECO:0007669"/>
    <property type="project" value="InterPro"/>
</dbReference>
<reference evidence="3 4" key="1">
    <citation type="submission" date="2019-07" db="EMBL/GenBank/DDBJ databases">
        <title>Genomics analysis of Aphanomyces spp. identifies a new class of oomycete effector associated with host adaptation.</title>
        <authorList>
            <person name="Gaulin E."/>
        </authorList>
    </citation>
    <scope>NUCLEOTIDE SEQUENCE [LARGE SCALE GENOMIC DNA]</scope>
    <source>
        <strain evidence="3 4">ATCC 201684</strain>
    </source>
</reference>
<dbReference type="InterPro" id="IPR001584">
    <property type="entry name" value="Integrase_cat-core"/>
</dbReference>
<dbReference type="EMBL" id="VJMJ01000327">
    <property type="protein sequence ID" value="KAF0722656.1"/>
    <property type="molecule type" value="Genomic_DNA"/>
</dbReference>
<dbReference type="AlphaFoldDB" id="A0A6G0W8V9"/>
<dbReference type="PROSITE" id="PS50994">
    <property type="entry name" value="INTEGRASE"/>
    <property type="match status" value="1"/>
</dbReference>
<dbReference type="CDD" id="cd00024">
    <property type="entry name" value="CD_CSD"/>
    <property type="match status" value="1"/>
</dbReference>
<keyword evidence="4" id="KW-1185">Reference proteome</keyword>
<name>A0A6G0W8V9_9STRA</name>
<dbReference type="InterPro" id="IPR000953">
    <property type="entry name" value="Chromo/chromo_shadow_dom"/>
</dbReference>
<accession>A0A6G0W8V9</accession>
<dbReference type="Gene3D" id="3.30.420.10">
    <property type="entry name" value="Ribonuclease H-like superfamily/Ribonuclease H"/>
    <property type="match status" value="1"/>
</dbReference>
<evidence type="ECO:0000259" key="1">
    <source>
        <dbReference type="PROSITE" id="PS50013"/>
    </source>
</evidence>
<evidence type="ECO:0000313" key="4">
    <source>
        <dbReference type="Proteomes" id="UP000481153"/>
    </source>
</evidence>
<dbReference type="PANTHER" id="PTHR37984:SF5">
    <property type="entry name" value="PROTEIN NYNRIN-LIKE"/>
    <property type="match status" value="1"/>
</dbReference>
<evidence type="ECO:0008006" key="5">
    <source>
        <dbReference type="Google" id="ProtNLM"/>
    </source>
</evidence>
<dbReference type="Pfam" id="PF17921">
    <property type="entry name" value="Integrase_H2C2"/>
    <property type="match status" value="1"/>
</dbReference>
<dbReference type="InterPro" id="IPR012337">
    <property type="entry name" value="RNaseH-like_sf"/>
</dbReference>
<gene>
    <name evidence="3" type="ORF">Ae201684_018255</name>
</gene>
<evidence type="ECO:0000259" key="2">
    <source>
        <dbReference type="PROSITE" id="PS50994"/>
    </source>
</evidence>
<proteinExistence type="predicted"/>
<dbReference type="Pfam" id="PF00385">
    <property type="entry name" value="Chromo"/>
    <property type="match status" value="1"/>
</dbReference>
<feature type="domain" description="Integrase catalytic" evidence="2">
    <location>
        <begin position="53"/>
        <end position="209"/>
    </location>
</feature>
<organism evidence="3 4">
    <name type="scientific">Aphanomyces euteiches</name>
    <dbReference type="NCBI Taxonomy" id="100861"/>
    <lineage>
        <taxon>Eukaryota</taxon>
        <taxon>Sar</taxon>
        <taxon>Stramenopiles</taxon>
        <taxon>Oomycota</taxon>
        <taxon>Saprolegniomycetes</taxon>
        <taxon>Saprolegniales</taxon>
        <taxon>Verrucalvaceae</taxon>
        <taxon>Aphanomyces</taxon>
    </lineage>
</organism>
<dbReference type="Pfam" id="PF00665">
    <property type="entry name" value="rve"/>
    <property type="match status" value="1"/>
</dbReference>
<dbReference type="SUPFAM" id="SSF54160">
    <property type="entry name" value="Chromo domain-like"/>
    <property type="match status" value="1"/>
</dbReference>
<dbReference type="SUPFAM" id="SSF53098">
    <property type="entry name" value="Ribonuclease H-like"/>
    <property type="match status" value="1"/>
</dbReference>
<feature type="domain" description="Chromo" evidence="1">
    <location>
        <begin position="362"/>
        <end position="424"/>
    </location>
</feature>
<dbReference type="InterPro" id="IPR041588">
    <property type="entry name" value="Integrase_H2C2"/>
</dbReference>
<dbReference type="InterPro" id="IPR050951">
    <property type="entry name" value="Retrovirus_Pol_polyprotein"/>
</dbReference>
<dbReference type="GO" id="GO:0015074">
    <property type="term" value="P:DNA integration"/>
    <property type="evidence" value="ECO:0007669"/>
    <property type="project" value="InterPro"/>
</dbReference>
<sequence length="439" mass="49699">MGHRGGKATAKALKDVFYWSGMDDDVKMFVKNCLQCMCIDGEMVPRPMGEALHAVEPNQLIHCDFFTIPGGYVHVIVDDASRFCQLTWHDGCKAVDAVESMQQWFATFGIVRNWMSDQGPHFKNEIMFELRRIYGAAHKFTPAYCPWVNGSVEVMMRSLRKTLRTMLTELKRDTNEAHILLPVVQHALNNTPSDTLGGLAPITAMMQRPPENALSAYLADGKVKEIDSETLKEWQAKLWSELATARDQLHCVLSKNAEKKRAKERGRRNKDDAKLVRYRHLEVSDYVLVGKVSAMGKSKLHVSWLGPRRLIKSYSDWLFDVEDLRDGTKSQHHASRLKHYAVKEAGVTQNLLDHIAYVEGGHIVEELRECKFDKALKRWVILVKWRGLEEIENTWEPVDNLLEVVSSAVKAFMAHTKAKSANTRAMISAVAALSSGTHA</sequence>
<evidence type="ECO:0000313" key="3">
    <source>
        <dbReference type="EMBL" id="KAF0722656.1"/>
    </source>
</evidence>
<dbReference type="Gene3D" id="1.10.340.70">
    <property type="match status" value="1"/>
</dbReference>